<feature type="domain" description="L,D-TPase catalytic" evidence="8">
    <location>
        <begin position="326"/>
        <end position="514"/>
    </location>
</feature>
<evidence type="ECO:0000313" key="10">
    <source>
        <dbReference type="Proteomes" id="UP000198729"/>
    </source>
</evidence>
<name>A0A1G5SIM1_9PROT</name>
<feature type="active site" description="Nucleophile" evidence="7">
    <location>
        <position position="478"/>
    </location>
</feature>
<evidence type="ECO:0000256" key="4">
    <source>
        <dbReference type="ARBA" id="ARBA00022960"/>
    </source>
</evidence>
<dbReference type="Pfam" id="PF20142">
    <property type="entry name" value="Scaffold"/>
    <property type="match status" value="1"/>
</dbReference>
<dbReference type="InterPro" id="IPR005490">
    <property type="entry name" value="LD_TPept_cat_dom"/>
</dbReference>
<dbReference type="InterPro" id="IPR045380">
    <property type="entry name" value="LD_TPept_scaffold_dom"/>
</dbReference>
<dbReference type="CDD" id="cd16913">
    <property type="entry name" value="YkuD_like"/>
    <property type="match status" value="1"/>
</dbReference>
<organism evidence="9 10">
    <name type="scientific">Nitrosomonas mobilis</name>
    <dbReference type="NCBI Taxonomy" id="51642"/>
    <lineage>
        <taxon>Bacteria</taxon>
        <taxon>Pseudomonadati</taxon>
        <taxon>Pseudomonadota</taxon>
        <taxon>Betaproteobacteria</taxon>
        <taxon>Nitrosomonadales</taxon>
        <taxon>Nitrosomonadaceae</taxon>
        <taxon>Nitrosomonas</taxon>
    </lineage>
</organism>
<dbReference type="Proteomes" id="UP000198729">
    <property type="component" value="Unassembled WGS sequence"/>
</dbReference>
<sequence>MEKVLFCYLSALPASAKAVLTARTLICFAGMLVSLHIHAHVHSSVVNSQSLYEHLMDGASDLHQKTGLATLKRFYGLRDYQPVWSESDQLLPRVDVALAFIGRADEEGLVVADYDFESLRQFRHENNNPVSLELELCATQALLSLIRDISSGRLQASAVDPDWHITQPIFDAASFLQQALASDNLQQALESLAPDIPQYHALKKLLTKFRTLAGSEEKWLPIPETSASIRPNTTHSAIPLIRQRIEQTRVLFDNPDYAIPFSDSPFYDETLENAVKAFQQQHGLNADGVIGRHTRQAMNLSPQEYIQRLRINMERLRWLPRNLSDRYILVNIAGFNLVAVEPGKQPLEMRIVVGRDYRSTPSFNSNISHVVLNPYWNVPSSIANKDLLPKQKQNPDFFVSQGIKVYADHTHEFEIDPDMVDWHAIGNKLPYALRQMPGKKNALGSIKFMFSNPFSIYLHDTPSKSLFKRDIRTFSSGCIRLEKPMELAEFSLRQSMKKSGFQDKLSSGRPYTVHLPERLPIYVVYLTAWTDAQGNVRFFSDIYGRDKRALTLAHWLG</sequence>
<dbReference type="InterPro" id="IPR036366">
    <property type="entry name" value="PGBDSf"/>
</dbReference>
<dbReference type="GO" id="GO:0008360">
    <property type="term" value="P:regulation of cell shape"/>
    <property type="evidence" value="ECO:0007669"/>
    <property type="project" value="UniProtKB-UniRule"/>
</dbReference>
<evidence type="ECO:0000256" key="2">
    <source>
        <dbReference type="ARBA" id="ARBA00005992"/>
    </source>
</evidence>
<dbReference type="InterPro" id="IPR038063">
    <property type="entry name" value="Transpep_catalytic_dom"/>
</dbReference>
<dbReference type="GO" id="GO:0071555">
    <property type="term" value="P:cell wall organization"/>
    <property type="evidence" value="ECO:0007669"/>
    <property type="project" value="UniProtKB-UniRule"/>
</dbReference>
<protein>
    <submittedName>
        <fullName evidence="9">Peptidoglycan-binding domain 1 protein</fullName>
    </submittedName>
</protein>
<keyword evidence="4 7" id="KW-0133">Cell shape</keyword>
<comment type="pathway">
    <text evidence="1 7">Cell wall biogenesis; peptidoglycan biosynthesis.</text>
</comment>
<dbReference type="Gene3D" id="2.40.440.10">
    <property type="entry name" value="L,D-transpeptidase catalytic domain-like"/>
    <property type="match status" value="1"/>
</dbReference>
<dbReference type="OrthoDB" id="9778545at2"/>
<dbReference type="SUPFAM" id="SSF47090">
    <property type="entry name" value="PGBD-like"/>
    <property type="match status" value="1"/>
</dbReference>
<dbReference type="PANTHER" id="PTHR41533">
    <property type="entry name" value="L,D-TRANSPEPTIDASE HI_1667-RELATED"/>
    <property type="match status" value="1"/>
</dbReference>
<dbReference type="GO" id="GO:0004180">
    <property type="term" value="F:carboxypeptidase activity"/>
    <property type="evidence" value="ECO:0007669"/>
    <property type="project" value="UniProtKB-ARBA"/>
</dbReference>
<evidence type="ECO:0000256" key="1">
    <source>
        <dbReference type="ARBA" id="ARBA00004752"/>
    </source>
</evidence>
<dbReference type="Pfam" id="PF01471">
    <property type="entry name" value="PG_binding_1"/>
    <property type="match status" value="1"/>
</dbReference>
<dbReference type="PROSITE" id="PS52029">
    <property type="entry name" value="LD_TPASE"/>
    <property type="match status" value="1"/>
</dbReference>
<dbReference type="GO" id="GO:0009252">
    <property type="term" value="P:peptidoglycan biosynthetic process"/>
    <property type="evidence" value="ECO:0007669"/>
    <property type="project" value="UniProtKB-UniPathway"/>
</dbReference>
<dbReference type="GO" id="GO:0016740">
    <property type="term" value="F:transferase activity"/>
    <property type="evidence" value="ECO:0007669"/>
    <property type="project" value="UniProtKB-KW"/>
</dbReference>
<dbReference type="SUPFAM" id="SSF141523">
    <property type="entry name" value="L,D-transpeptidase catalytic domain-like"/>
    <property type="match status" value="1"/>
</dbReference>
<dbReference type="InterPro" id="IPR052905">
    <property type="entry name" value="LD-transpeptidase_YkuD-like"/>
</dbReference>
<dbReference type="EMBL" id="FMWO01000059">
    <property type="protein sequence ID" value="SCZ86219.1"/>
    <property type="molecule type" value="Genomic_DNA"/>
</dbReference>
<dbReference type="STRING" id="51642.NSMM_500019"/>
<reference evidence="9 10" key="1">
    <citation type="submission" date="2016-10" db="EMBL/GenBank/DDBJ databases">
        <authorList>
            <person name="de Groot N.N."/>
        </authorList>
    </citation>
    <scope>NUCLEOTIDE SEQUENCE [LARGE SCALE GENOMIC DNA]</scope>
    <source>
        <strain evidence="9">1</strain>
    </source>
</reference>
<dbReference type="InterPro" id="IPR036365">
    <property type="entry name" value="PGBD-like_sf"/>
</dbReference>
<comment type="similarity">
    <text evidence="2">Belongs to the YkuD family.</text>
</comment>
<dbReference type="Gene3D" id="1.10.101.10">
    <property type="entry name" value="PGBD-like superfamily/PGBD"/>
    <property type="match status" value="1"/>
</dbReference>
<evidence type="ECO:0000313" key="9">
    <source>
        <dbReference type="EMBL" id="SCZ86219.1"/>
    </source>
</evidence>
<feature type="active site" description="Proton donor/acceptor" evidence="7">
    <location>
        <position position="459"/>
    </location>
</feature>
<dbReference type="Pfam" id="PF03734">
    <property type="entry name" value="YkuD"/>
    <property type="match status" value="1"/>
</dbReference>
<proteinExistence type="inferred from homology"/>
<evidence type="ECO:0000259" key="8">
    <source>
        <dbReference type="PROSITE" id="PS52029"/>
    </source>
</evidence>
<dbReference type="UniPathway" id="UPA00219"/>
<dbReference type="PANTHER" id="PTHR41533:SF2">
    <property type="entry name" value="BLR7131 PROTEIN"/>
    <property type="match status" value="1"/>
</dbReference>
<dbReference type="InterPro" id="IPR002477">
    <property type="entry name" value="Peptidoglycan-bd-like"/>
</dbReference>
<keyword evidence="3" id="KW-0808">Transferase</keyword>
<accession>A0A1G5SIM1</accession>
<dbReference type="AlphaFoldDB" id="A0A1G5SIM1"/>
<evidence type="ECO:0000256" key="3">
    <source>
        <dbReference type="ARBA" id="ARBA00022679"/>
    </source>
</evidence>
<keyword evidence="10" id="KW-1185">Reference proteome</keyword>
<evidence type="ECO:0000256" key="7">
    <source>
        <dbReference type="PROSITE-ProRule" id="PRU01373"/>
    </source>
</evidence>
<evidence type="ECO:0000256" key="6">
    <source>
        <dbReference type="ARBA" id="ARBA00023316"/>
    </source>
</evidence>
<keyword evidence="6 7" id="KW-0961">Cell wall biogenesis/degradation</keyword>
<gene>
    <name evidence="9" type="ORF">NSMM_500019</name>
</gene>
<dbReference type="RefSeq" id="WP_090287115.1">
    <property type="nucleotide sequence ID" value="NZ_FMWO01000059.1"/>
</dbReference>
<evidence type="ECO:0000256" key="5">
    <source>
        <dbReference type="ARBA" id="ARBA00022984"/>
    </source>
</evidence>
<keyword evidence="5 7" id="KW-0573">Peptidoglycan synthesis</keyword>